<dbReference type="EMBL" id="JAPFFF010000035">
    <property type="protein sequence ID" value="KAK8843237.1"/>
    <property type="molecule type" value="Genomic_DNA"/>
</dbReference>
<evidence type="ECO:0000259" key="3">
    <source>
        <dbReference type="Pfam" id="PF13427"/>
    </source>
</evidence>
<dbReference type="Gene3D" id="3.30.460.10">
    <property type="entry name" value="Beta Polymerase, domain 2"/>
    <property type="match status" value="1"/>
</dbReference>
<evidence type="ECO:0000313" key="4">
    <source>
        <dbReference type="EMBL" id="KAK8843237.1"/>
    </source>
</evidence>
<evidence type="ECO:0000313" key="5">
    <source>
        <dbReference type="Proteomes" id="UP001470230"/>
    </source>
</evidence>
<dbReference type="Pfam" id="PF01909">
    <property type="entry name" value="NTP_transf_2"/>
    <property type="match status" value="1"/>
</dbReference>
<sequence>MTTNETSKIQISGKEKALLEDIAASYQEILQNKLVGIYVHGSLAFGCFNWDKSDIDFLVITNSIPTQKEKIMMVQKLIDLEPSCPKKGFEMSIVLEKYCKHFVYPTPYELHFSNTYLSNAKENIDQYCQRMQGTDKDLAAHFTVTKAIGITIYGENSHDIFTSEIPKADFLDSVILDIENAKEEMRTAIQNHDNATFVYITLNLCRVLAYVKDNAVISKEDGGNWGLSHLSNEYEPVISAALASYTSGLLKWADSELTEKFVQYMISQIMNK</sequence>
<dbReference type="Proteomes" id="UP001470230">
    <property type="component" value="Unassembled WGS sequence"/>
</dbReference>
<dbReference type="InterPro" id="IPR025184">
    <property type="entry name" value="AadA_C"/>
</dbReference>
<comment type="caution">
    <text evidence="4">The sequence shown here is derived from an EMBL/GenBank/DDBJ whole genome shotgun (WGS) entry which is preliminary data.</text>
</comment>
<name>A0ABR2HBE9_9EUKA</name>
<accession>A0ABR2HBE9</accession>
<dbReference type="InterPro" id="IPR002934">
    <property type="entry name" value="Polymerase_NTP_transf_dom"/>
</dbReference>
<feature type="domain" description="Polymerase nucleotidyl transferase" evidence="2">
    <location>
        <begin position="34"/>
        <end position="90"/>
    </location>
</feature>
<feature type="domain" description="Adenylyltransferase AadA C-terminal" evidence="3">
    <location>
        <begin position="163"/>
        <end position="267"/>
    </location>
</feature>
<dbReference type="Pfam" id="PF13427">
    <property type="entry name" value="AadA_C"/>
    <property type="match status" value="1"/>
</dbReference>
<dbReference type="InterPro" id="IPR043519">
    <property type="entry name" value="NT_sf"/>
</dbReference>
<keyword evidence="5" id="KW-1185">Reference proteome</keyword>
<evidence type="ECO:0008006" key="6">
    <source>
        <dbReference type="Google" id="ProtNLM"/>
    </source>
</evidence>
<reference evidence="4 5" key="1">
    <citation type="submission" date="2024-04" db="EMBL/GenBank/DDBJ databases">
        <title>Tritrichomonas musculus Genome.</title>
        <authorList>
            <person name="Alves-Ferreira E."/>
            <person name="Grigg M."/>
            <person name="Lorenzi H."/>
            <person name="Galac M."/>
        </authorList>
    </citation>
    <scope>NUCLEOTIDE SEQUENCE [LARGE SCALE GENOMIC DNA]</scope>
    <source>
        <strain evidence="4 5">EAF2021</strain>
    </source>
</reference>
<keyword evidence="1" id="KW-0808">Transferase</keyword>
<evidence type="ECO:0000256" key="1">
    <source>
        <dbReference type="ARBA" id="ARBA00022679"/>
    </source>
</evidence>
<protein>
    <recommendedName>
        <fullName evidence="6">Streptomycin 3''-adenylyltransferase</fullName>
    </recommendedName>
</protein>
<gene>
    <name evidence="4" type="ORF">M9Y10_025091</name>
</gene>
<evidence type="ECO:0000259" key="2">
    <source>
        <dbReference type="Pfam" id="PF01909"/>
    </source>
</evidence>
<dbReference type="CDD" id="cd05403">
    <property type="entry name" value="NT_KNTase_like"/>
    <property type="match status" value="1"/>
</dbReference>
<dbReference type="SUPFAM" id="SSF81301">
    <property type="entry name" value="Nucleotidyltransferase"/>
    <property type="match status" value="1"/>
</dbReference>
<proteinExistence type="predicted"/>
<organism evidence="4 5">
    <name type="scientific">Tritrichomonas musculus</name>
    <dbReference type="NCBI Taxonomy" id="1915356"/>
    <lineage>
        <taxon>Eukaryota</taxon>
        <taxon>Metamonada</taxon>
        <taxon>Parabasalia</taxon>
        <taxon>Tritrichomonadida</taxon>
        <taxon>Tritrichomonadidae</taxon>
        <taxon>Tritrichomonas</taxon>
    </lineage>
</organism>